<dbReference type="PROSITE" id="PS51257">
    <property type="entry name" value="PROKAR_LIPOPROTEIN"/>
    <property type="match status" value="1"/>
</dbReference>
<dbReference type="InterPro" id="IPR024311">
    <property type="entry name" value="Lipocalin-like"/>
</dbReference>
<evidence type="ECO:0000259" key="1">
    <source>
        <dbReference type="Pfam" id="PF13648"/>
    </source>
</evidence>
<keyword evidence="3" id="KW-1185">Reference proteome</keyword>
<evidence type="ECO:0000313" key="3">
    <source>
        <dbReference type="Proteomes" id="UP000474175"/>
    </source>
</evidence>
<protein>
    <submittedName>
        <fullName evidence="2">Lipocalin family protein</fullName>
    </submittedName>
</protein>
<dbReference type="EMBL" id="JAAFZH010000013">
    <property type="protein sequence ID" value="NDU97844.1"/>
    <property type="molecule type" value="Genomic_DNA"/>
</dbReference>
<gene>
    <name evidence="2" type="ORF">GK108_23365</name>
</gene>
<dbReference type="Proteomes" id="UP000474175">
    <property type="component" value="Unassembled WGS sequence"/>
</dbReference>
<proteinExistence type="predicted"/>
<organism evidence="2 3">
    <name type="scientific">Spirosoma terrae</name>
    <dbReference type="NCBI Taxonomy" id="1968276"/>
    <lineage>
        <taxon>Bacteria</taxon>
        <taxon>Pseudomonadati</taxon>
        <taxon>Bacteroidota</taxon>
        <taxon>Cytophagia</taxon>
        <taxon>Cytophagales</taxon>
        <taxon>Cytophagaceae</taxon>
        <taxon>Spirosoma</taxon>
    </lineage>
</organism>
<name>A0A6L9LBD1_9BACT</name>
<dbReference type="Pfam" id="PF13648">
    <property type="entry name" value="Lipocalin_4"/>
    <property type="match status" value="1"/>
</dbReference>
<accession>A0A6L9LBD1</accession>
<dbReference type="RefSeq" id="WP_163953703.1">
    <property type="nucleotide sequence ID" value="NZ_JAAFZH010000013.1"/>
</dbReference>
<sequence>MKLGRILIWAFVVAMPFWMSSCKKENGGDVLTPNGVEGSWKVSGIQLKMGNQTQDYLALIKQYLGEEVIACLTDSKITFNSNSKVTGVASPKCQSAGADDLSPASDNSTWKVNGNKLTITDSDGAQTYDLVVSGNTMTWSINEQDDLDGDGVIDNYTTIIEFKRA</sequence>
<reference evidence="2 3" key="1">
    <citation type="submission" date="2020-02" db="EMBL/GenBank/DDBJ databases">
        <title>Draft genome sequence of two Spirosoma agri KCTC 52727 and Spirosoma terrae KCTC 52035.</title>
        <authorList>
            <person name="Rojas J."/>
            <person name="Ambika Manirajan B."/>
            <person name="Suarez C."/>
            <person name="Ratering S."/>
            <person name="Schnell S."/>
        </authorList>
    </citation>
    <scope>NUCLEOTIDE SEQUENCE [LARGE SCALE GENOMIC DNA]</scope>
    <source>
        <strain evidence="2 3">KCTC 52035</strain>
    </source>
</reference>
<comment type="caution">
    <text evidence="2">The sequence shown here is derived from an EMBL/GenBank/DDBJ whole genome shotgun (WGS) entry which is preliminary data.</text>
</comment>
<dbReference type="AlphaFoldDB" id="A0A6L9LBD1"/>
<feature type="domain" description="Lipocalin-like" evidence="1">
    <location>
        <begin position="37"/>
        <end position="139"/>
    </location>
</feature>
<evidence type="ECO:0000313" key="2">
    <source>
        <dbReference type="EMBL" id="NDU97844.1"/>
    </source>
</evidence>